<dbReference type="RefSeq" id="WP_171688078.1">
    <property type="nucleotide sequence ID" value="NZ_WHOC01000019.1"/>
</dbReference>
<name>A0ABX1YUN0_9BACL</name>
<reference evidence="1 2" key="1">
    <citation type="submission" date="2019-10" db="EMBL/GenBank/DDBJ databases">
        <title>Description of Paenibacillus choica sp. nov.</title>
        <authorList>
            <person name="Carlier A."/>
            <person name="Qi S."/>
        </authorList>
    </citation>
    <scope>NUCLEOTIDE SEQUENCE [LARGE SCALE GENOMIC DNA]</scope>
    <source>
        <strain evidence="1 2">LMG 31460</strain>
    </source>
</reference>
<organism evidence="1 2">
    <name type="scientific">Paenibacillus germinis</name>
    <dbReference type="NCBI Taxonomy" id="2654979"/>
    <lineage>
        <taxon>Bacteria</taxon>
        <taxon>Bacillati</taxon>
        <taxon>Bacillota</taxon>
        <taxon>Bacilli</taxon>
        <taxon>Bacillales</taxon>
        <taxon>Paenibacillaceae</taxon>
        <taxon>Paenibacillus</taxon>
    </lineage>
</organism>
<dbReference type="Proteomes" id="UP000658690">
    <property type="component" value="Unassembled WGS sequence"/>
</dbReference>
<dbReference type="EMBL" id="WHOC01000019">
    <property type="protein sequence ID" value="NOU84626.1"/>
    <property type="molecule type" value="Genomic_DNA"/>
</dbReference>
<keyword evidence="2" id="KW-1185">Reference proteome</keyword>
<proteinExistence type="predicted"/>
<evidence type="ECO:0000313" key="1">
    <source>
        <dbReference type="EMBL" id="NOU84626.1"/>
    </source>
</evidence>
<evidence type="ECO:0000313" key="2">
    <source>
        <dbReference type="Proteomes" id="UP000658690"/>
    </source>
</evidence>
<protein>
    <submittedName>
        <fullName evidence="1">Uncharacterized protein</fullName>
    </submittedName>
</protein>
<sequence length="232" mass="25450">MGANKFTGILALIVITGTISLAVVHDAVNRKVKDFAISIDNKTDASTWLASPESLFDGNENKKLKPLLGLMSGAVALHYEGPCQTVEVNIEYWKDGVKTNISSGMGTTFQGKNNQGNYQYDGDFVYSLQDRHDPSGTVYSELVYAFVSESGYASTAVRVDKPAGLNMTGEMRLQQKEKVPLNESTIVWGLQGTDKQQMLSYSSIAETLQSAQWAMVVRVGFNANKYLTRNVN</sequence>
<accession>A0ABX1YUN0</accession>
<comment type="caution">
    <text evidence="1">The sequence shown here is derived from an EMBL/GenBank/DDBJ whole genome shotgun (WGS) entry which is preliminary data.</text>
</comment>
<gene>
    <name evidence="1" type="ORF">GC102_02395</name>
</gene>